<keyword evidence="1" id="KW-0547">Nucleotide-binding</keyword>
<comment type="caution">
    <text evidence="1">The sequence shown here is derived from an EMBL/GenBank/DDBJ whole genome shotgun (WGS) entry which is preliminary data.</text>
</comment>
<dbReference type="GO" id="GO:0005524">
    <property type="term" value="F:ATP binding"/>
    <property type="evidence" value="ECO:0007669"/>
    <property type="project" value="UniProtKB-KW"/>
</dbReference>
<accession>A0ABU1K7H7</accession>
<keyword evidence="2" id="KW-1185">Reference proteome</keyword>
<reference evidence="1 2" key="1">
    <citation type="submission" date="2023-07" db="EMBL/GenBank/DDBJ databases">
        <title>Genomic Encyclopedia of Type Strains, Phase IV (KMG-IV): sequencing the most valuable type-strain genomes for metagenomic binning, comparative biology and taxonomic classification.</title>
        <authorList>
            <person name="Goeker M."/>
        </authorList>
    </citation>
    <scope>NUCLEOTIDE SEQUENCE [LARGE SCALE GENOMIC DNA]</scope>
    <source>
        <strain evidence="1 2">DSM 102814</strain>
    </source>
</reference>
<sequence length="630" mass="72970">MTKRIVSFKINNCRAYYGKYNALTLPNGENVLIYGENGSGKSSLYKAMNNFFAKSNNPSLSFVKNRYLNHLDGEIKLTFAEFTISPYQIVSGTDSEYVFGNKFSDNNIPFIQTASLVKGFLDYTDLLKVYLHKEERPNLFDLIVLSLLANHIPIASGGNFKFKNKWEQLQRNLIEESYTRNNRSHKNAISELPIYEVHLRSTLDSVFQELNRLLNTYFPDLGIQLKYILLPLAFNYGDKWQWHTTSDLRLDVCKDGVSITGDYSDFLNEARLSAISICLYLASLLKNPTSVDLKVLFLDDVFIGLDAGNRIPILNILRTEFSSYQIFISTYDRHWFELAKRQFEVYDDNSWSTLEIYVGSETVNHNIIPKPILVTGMTNYEKGIQYLHNNIRPDYPASSNYFRKSIEEIIQNLVPKYELVGLENTQLADYKLTSLLLKTKNFLTKIEEDTSEINKIIGLLHNLIHPFSHHEITSPIYKNELLILEDSIPKLKKQLIDLDIENNYKCILEKGKNIKITFTVNSAISHFYYYELKLKENIILKKDRIPNISFCKCHVEKIYGTKNGTQISESRPSKNNPIFNYTSLKKASDLIYDFLQTFNGAPFPKNHNYLDQIEYHDGGNWIPFKPKTIW</sequence>
<proteinExistence type="predicted"/>
<dbReference type="EMBL" id="JAVDQA010000006">
    <property type="protein sequence ID" value="MDR6301576.1"/>
    <property type="molecule type" value="Genomic_DNA"/>
</dbReference>
<gene>
    <name evidence="1" type="ORF">GGR31_002245</name>
</gene>
<dbReference type="Proteomes" id="UP001257659">
    <property type="component" value="Unassembled WGS sequence"/>
</dbReference>
<organism evidence="1 2">
    <name type="scientific">Mesonia maritima</name>
    <dbReference type="NCBI Taxonomy" id="1793873"/>
    <lineage>
        <taxon>Bacteria</taxon>
        <taxon>Pseudomonadati</taxon>
        <taxon>Bacteroidota</taxon>
        <taxon>Flavobacteriia</taxon>
        <taxon>Flavobacteriales</taxon>
        <taxon>Flavobacteriaceae</taxon>
        <taxon>Mesonia</taxon>
    </lineage>
</organism>
<dbReference type="Gene3D" id="3.40.50.300">
    <property type="entry name" value="P-loop containing nucleotide triphosphate hydrolases"/>
    <property type="match status" value="1"/>
</dbReference>
<keyword evidence="1" id="KW-0067">ATP-binding</keyword>
<evidence type="ECO:0000313" key="2">
    <source>
        <dbReference type="Proteomes" id="UP001257659"/>
    </source>
</evidence>
<name>A0ABU1K7H7_9FLAO</name>
<dbReference type="SUPFAM" id="SSF52540">
    <property type="entry name" value="P-loop containing nucleoside triphosphate hydrolases"/>
    <property type="match status" value="1"/>
</dbReference>
<dbReference type="RefSeq" id="WP_309729103.1">
    <property type="nucleotide sequence ID" value="NZ_JAVDQA010000006.1"/>
</dbReference>
<dbReference type="InterPro" id="IPR027417">
    <property type="entry name" value="P-loop_NTPase"/>
</dbReference>
<protein>
    <submittedName>
        <fullName evidence="1">Energy-coupling factor transporter ATP-binding protein EcfA2</fullName>
    </submittedName>
</protein>
<evidence type="ECO:0000313" key="1">
    <source>
        <dbReference type="EMBL" id="MDR6301576.1"/>
    </source>
</evidence>